<dbReference type="InterPro" id="IPR018490">
    <property type="entry name" value="cNMP-bd_dom_sf"/>
</dbReference>
<evidence type="ECO:0000256" key="2">
    <source>
        <dbReference type="ARBA" id="ARBA00023125"/>
    </source>
</evidence>
<keyword evidence="2" id="KW-0238">DNA-binding</keyword>
<organism evidence="5 6">
    <name type="scientific">Aquamicrobium soli</name>
    <dbReference type="NCBI Taxonomy" id="1811518"/>
    <lineage>
        <taxon>Bacteria</taxon>
        <taxon>Pseudomonadati</taxon>
        <taxon>Pseudomonadota</taxon>
        <taxon>Alphaproteobacteria</taxon>
        <taxon>Hyphomicrobiales</taxon>
        <taxon>Phyllobacteriaceae</taxon>
        <taxon>Aquamicrobium</taxon>
    </lineage>
</organism>
<dbReference type="Gene3D" id="1.10.10.10">
    <property type="entry name" value="Winged helix-like DNA-binding domain superfamily/Winged helix DNA-binding domain"/>
    <property type="match status" value="1"/>
</dbReference>
<evidence type="ECO:0000313" key="5">
    <source>
        <dbReference type="EMBL" id="MFC3206389.1"/>
    </source>
</evidence>
<dbReference type="RefSeq" id="WP_378220199.1">
    <property type="nucleotide sequence ID" value="NZ_JBHRTK010000010.1"/>
</dbReference>
<dbReference type="PROSITE" id="PS51063">
    <property type="entry name" value="HTH_CRP_2"/>
    <property type="match status" value="1"/>
</dbReference>
<keyword evidence="6" id="KW-1185">Reference proteome</keyword>
<dbReference type="InterPro" id="IPR012318">
    <property type="entry name" value="HTH_CRP"/>
</dbReference>
<dbReference type="InterPro" id="IPR000595">
    <property type="entry name" value="cNMP-bd_dom"/>
</dbReference>
<gene>
    <name evidence="5" type="ORF">ACFOHJ_09230</name>
</gene>
<feature type="domain" description="HTH crp-type" evidence="4">
    <location>
        <begin position="124"/>
        <end position="198"/>
    </location>
</feature>
<dbReference type="Pfam" id="PF13545">
    <property type="entry name" value="HTH_Crp_2"/>
    <property type="match status" value="1"/>
</dbReference>
<sequence>MINSLPKRTETFLNGGEVVAEDSRPGESCMILKGFAARSHYSRDGSRQISALHVPGDFVDLHAYLLRVMDHGVIAIGSCEVAYVSYDSIRRVTEESPHLGRLLWLSTVIDGAIQRAWVTCLGRRTAEQRMAHLLCELYLRLEAAGIATGNSFHLPLTQSQLADLLGLSVVHVNKKLQKLRLSGLVDWRGGIVVIRDFGDLARLAEFDPTYLSLRVETR</sequence>
<dbReference type="InterPro" id="IPR036390">
    <property type="entry name" value="WH_DNA-bd_sf"/>
</dbReference>
<keyword evidence="1" id="KW-0805">Transcription regulation</keyword>
<reference evidence="6" key="1">
    <citation type="journal article" date="2019" name="Int. J. Syst. Evol. Microbiol.">
        <title>The Global Catalogue of Microorganisms (GCM) 10K type strain sequencing project: providing services to taxonomists for standard genome sequencing and annotation.</title>
        <authorList>
            <consortium name="The Broad Institute Genomics Platform"/>
            <consortium name="The Broad Institute Genome Sequencing Center for Infectious Disease"/>
            <person name="Wu L."/>
            <person name="Ma J."/>
        </authorList>
    </citation>
    <scope>NUCLEOTIDE SEQUENCE [LARGE SCALE GENOMIC DNA]</scope>
    <source>
        <strain evidence="6">KCTC 52165</strain>
    </source>
</reference>
<dbReference type="SMART" id="SM00419">
    <property type="entry name" value="HTH_CRP"/>
    <property type="match status" value="1"/>
</dbReference>
<dbReference type="Pfam" id="PF00027">
    <property type="entry name" value="cNMP_binding"/>
    <property type="match status" value="1"/>
</dbReference>
<dbReference type="SUPFAM" id="SSF46785">
    <property type="entry name" value="Winged helix' DNA-binding domain"/>
    <property type="match status" value="1"/>
</dbReference>
<evidence type="ECO:0000256" key="1">
    <source>
        <dbReference type="ARBA" id="ARBA00023015"/>
    </source>
</evidence>
<accession>A0ABV7K7U3</accession>
<dbReference type="EMBL" id="JBHRTK010000010">
    <property type="protein sequence ID" value="MFC3206389.1"/>
    <property type="molecule type" value="Genomic_DNA"/>
</dbReference>
<dbReference type="Proteomes" id="UP001595583">
    <property type="component" value="Unassembled WGS sequence"/>
</dbReference>
<evidence type="ECO:0000259" key="4">
    <source>
        <dbReference type="PROSITE" id="PS51063"/>
    </source>
</evidence>
<comment type="caution">
    <text evidence="5">The sequence shown here is derived from an EMBL/GenBank/DDBJ whole genome shotgun (WGS) entry which is preliminary data.</text>
</comment>
<name>A0ABV7K7U3_9HYPH</name>
<evidence type="ECO:0000256" key="3">
    <source>
        <dbReference type="ARBA" id="ARBA00023163"/>
    </source>
</evidence>
<dbReference type="InterPro" id="IPR036388">
    <property type="entry name" value="WH-like_DNA-bd_sf"/>
</dbReference>
<dbReference type="Gene3D" id="2.60.120.10">
    <property type="entry name" value="Jelly Rolls"/>
    <property type="match status" value="1"/>
</dbReference>
<dbReference type="SUPFAM" id="SSF51206">
    <property type="entry name" value="cAMP-binding domain-like"/>
    <property type="match status" value="1"/>
</dbReference>
<dbReference type="InterPro" id="IPR014710">
    <property type="entry name" value="RmlC-like_jellyroll"/>
</dbReference>
<keyword evidence="3" id="KW-0804">Transcription</keyword>
<evidence type="ECO:0000313" key="6">
    <source>
        <dbReference type="Proteomes" id="UP001595583"/>
    </source>
</evidence>
<dbReference type="CDD" id="cd00038">
    <property type="entry name" value="CAP_ED"/>
    <property type="match status" value="1"/>
</dbReference>
<proteinExistence type="predicted"/>
<protein>
    <submittedName>
        <fullName evidence="5">Crp/Fnr family transcriptional regulator</fullName>
    </submittedName>
</protein>